<evidence type="ECO:0000256" key="4">
    <source>
        <dbReference type="ARBA" id="ARBA00047512"/>
    </source>
</evidence>
<dbReference type="STRING" id="77586.A0A0D9X9H3"/>
<evidence type="ECO:0000256" key="2">
    <source>
        <dbReference type="ARBA" id="ARBA00022798"/>
    </source>
</evidence>
<dbReference type="AlphaFoldDB" id="A0A0D9X9H3"/>
<evidence type="ECO:0000256" key="1">
    <source>
        <dbReference type="ARBA" id="ARBA00012247"/>
    </source>
</evidence>
<dbReference type="SUPFAM" id="SSF51695">
    <property type="entry name" value="PLC-like phosphodiesterases"/>
    <property type="match status" value="1"/>
</dbReference>
<organism evidence="5 6">
    <name type="scientific">Leersia perrieri</name>
    <dbReference type="NCBI Taxonomy" id="77586"/>
    <lineage>
        <taxon>Eukaryota</taxon>
        <taxon>Viridiplantae</taxon>
        <taxon>Streptophyta</taxon>
        <taxon>Embryophyta</taxon>
        <taxon>Tracheophyta</taxon>
        <taxon>Spermatophyta</taxon>
        <taxon>Magnoliopsida</taxon>
        <taxon>Liliopsida</taxon>
        <taxon>Poales</taxon>
        <taxon>Poaceae</taxon>
        <taxon>BOP clade</taxon>
        <taxon>Oryzoideae</taxon>
        <taxon>Oryzeae</taxon>
        <taxon>Oryzinae</taxon>
        <taxon>Leersia</taxon>
    </lineage>
</organism>
<dbReference type="eggNOG" id="KOG2258">
    <property type="taxonomic scope" value="Eukaryota"/>
</dbReference>
<accession>A0A0D9X9H3</accession>
<dbReference type="GO" id="GO:0006071">
    <property type="term" value="P:glycerol metabolic process"/>
    <property type="evidence" value="ECO:0007669"/>
    <property type="project" value="UniProtKB-KW"/>
</dbReference>
<sequence length="212" mass="24172">MDNCTIISRVYPDGRRTYRINGAFWTRTNKFDSCDIRIFTVAGFMSLVKPSSSWLNVEHDIFYTEHGLNMTNYIFSVQKLGLVKYISSPELGFLQSLSGDINRKVKLVFRFLDKSLSDPSTNKTYNSMLSNLTFIKTIASGIMVPKNYIWPVTSDNYVQLPTQIVKDAHNAGLEIYASDFSNDGIFPYNYSYDPLGEYLSFVSDGDSLLMVY</sequence>
<dbReference type="PANTHER" id="PTHR43620">
    <property type="entry name" value="GLYCEROPHOSPHORYL DIESTER PHOSPHODIESTERASE"/>
    <property type="match status" value="1"/>
</dbReference>
<dbReference type="EC" id="3.1.4.46" evidence="1"/>
<evidence type="ECO:0000313" key="5">
    <source>
        <dbReference type="EnsemblPlants" id="LPERR08G16550.1"/>
    </source>
</evidence>
<dbReference type="GO" id="GO:0008889">
    <property type="term" value="F:glycerophosphodiester phosphodiesterase activity"/>
    <property type="evidence" value="ECO:0007669"/>
    <property type="project" value="UniProtKB-EC"/>
</dbReference>
<dbReference type="Gene3D" id="3.20.20.190">
    <property type="entry name" value="Phosphatidylinositol (PI) phosphodiesterase"/>
    <property type="match status" value="1"/>
</dbReference>
<protein>
    <recommendedName>
        <fullName evidence="1">glycerophosphodiester phosphodiesterase</fullName>
        <ecNumber evidence="1">3.1.4.46</ecNumber>
    </recommendedName>
</protein>
<reference evidence="6" key="2">
    <citation type="submission" date="2013-12" db="EMBL/GenBank/DDBJ databases">
        <authorList>
            <person name="Yu Y."/>
            <person name="Lee S."/>
            <person name="de Baynast K."/>
            <person name="Wissotski M."/>
            <person name="Liu L."/>
            <person name="Talag J."/>
            <person name="Goicoechea J."/>
            <person name="Angelova A."/>
            <person name="Jetty R."/>
            <person name="Kudrna D."/>
            <person name="Golser W."/>
            <person name="Rivera L."/>
            <person name="Zhang J."/>
            <person name="Wing R."/>
        </authorList>
    </citation>
    <scope>NUCLEOTIDE SEQUENCE</scope>
</reference>
<dbReference type="GO" id="GO:0006629">
    <property type="term" value="P:lipid metabolic process"/>
    <property type="evidence" value="ECO:0007669"/>
    <property type="project" value="InterPro"/>
</dbReference>
<dbReference type="InterPro" id="IPR017946">
    <property type="entry name" value="PLC-like_Pdiesterase_TIM-brl"/>
</dbReference>
<keyword evidence="3" id="KW-0378">Hydrolase</keyword>
<evidence type="ECO:0000256" key="3">
    <source>
        <dbReference type="ARBA" id="ARBA00022801"/>
    </source>
</evidence>
<reference evidence="5" key="3">
    <citation type="submission" date="2015-04" db="UniProtKB">
        <authorList>
            <consortium name="EnsemblPlants"/>
        </authorList>
    </citation>
    <scope>IDENTIFICATION</scope>
</reference>
<keyword evidence="2" id="KW-0319">Glycerol metabolism</keyword>
<evidence type="ECO:0000313" key="6">
    <source>
        <dbReference type="Proteomes" id="UP000032180"/>
    </source>
</evidence>
<dbReference type="Gramene" id="LPERR08G16550.1">
    <property type="protein sequence ID" value="LPERR08G16550.1"/>
    <property type="gene ID" value="LPERR08G16550"/>
</dbReference>
<dbReference type="PANTHER" id="PTHR43620:SF6">
    <property type="entry name" value="GLYCEROPHOSPHODIESTER PHOSPHODIESTERASE"/>
    <property type="match status" value="1"/>
</dbReference>
<reference evidence="5 6" key="1">
    <citation type="submission" date="2012-08" db="EMBL/GenBank/DDBJ databases">
        <title>Oryza genome evolution.</title>
        <authorList>
            <person name="Wing R.A."/>
        </authorList>
    </citation>
    <scope>NUCLEOTIDE SEQUENCE</scope>
</reference>
<keyword evidence="6" id="KW-1185">Reference proteome</keyword>
<proteinExistence type="predicted"/>
<name>A0A0D9X9H3_9ORYZ</name>
<dbReference type="HOGENOM" id="CLU_1301299_0_0_1"/>
<dbReference type="EnsemblPlants" id="LPERR08G16550.1">
    <property type="protein sequence ID" value="LPERR08G16550.1"/>
    <property type="gene ID" value="LPERR08G16550"/>
</dbReference>
<dbReference type="Proteomes" id="UP000032180">
    <property type="component" value="Chromosome 8"/>
</dbReference>
<comment type="catalytic activity">
    <reaction evidence="4">
        <text>a sn-glycero-3-phosphodiester + H2O = an alcohol + sn-glycerol 3-phosphate + H(+)</text>
        <dbReference type="Rhea" id="RHEA:12969"/>
        <dbReference type="ChEBI" id="CHEBI:15377"/>
        <dbReference type="ChEBI" id="CHEBI:15378"/>
        <dbReference type="ChEBI" id="CHEBI:30879"/>
        <dbReference type="ChEBI" id="CHEBI:57597"/>
        <dbReference type="ChEBI" id="CHEBI:83408"/>
        <dbReference type="EC" id="3.1.4.46"/>
    </reaction>
</comment>